<dbReference type="AlphaFoldDB" id="A0A917AKW9"/>
<keyword evidence="2" id="KW-0812">Transmembrane</keyword>
<dbReference type="EMBL" id="BMIS01000001">
    <property type="protein sequence ID" value="GGE59565.1"/>
    <property type="molecule type" value="Genomic_DNA"/>
</dbReference>
<evidence type="ECO:0000256" key="2">
    <source>
        <dbReference type="SAM" id="Phobius"/>
    </source>
</evidence>
<keyword evidence="5" id="KW-1185">Reference proteome</keyword>
<feature type="transmembrane region" description="Helical" evidence="2">
    <location>
        <begin position="17"/>
        <end position="48"/>
    </location>
</feature>
<reference evidence="4" key="2">
    <citation type="submission" date="2020-09" db="EMBL/GenBank/DDBJ databases">
        <authorList>
            <person name="Sun Q."/>
            <person name="Zhou Y."/>
        </authorList>
    </citation>
    <scope>NUCLEOTIDE SEQUENCE</scope>
    <source>
        <strain evidence="4">CGMCC 1.15388</strain>
    </source>
</reference>
<feature type="coiled-coil region" evidence="1">
    <location>
        <begin position="82"/>
        <end position="116"/>
    </location>
</feature>
<dbReference type="Proteomes" id="UP000633136">
    <property type="component" value="Unassembled WGS sequence"/>
</dbReference>
<dbReference type="SMART" id="SM00974">
    <property type="entry name" value="T5orf172"/>
    <property type="match status" value="1"/>
</dbReference>
<comment type="caution">
    <text evidence="4">The sequence shown here is derived from an EMBL/GenBank/DDBJ whole genome shotgun (WGS) entry which is preliminary data.</text>
</comment>
<sequence>MSEEQGTAGTPVAERGALFWIIVVLLALTMVLLFTIPFVIPALIYLFVLRAQAKKSHRAGQAEAGRNRWAEAEIHRLGIMDHFQRQEELQNLKDEQSRLEQEIHQRRAEWEQEEREISRTKLSHTQEARAVERKLLNLKDMYDVQDYGLYDFENPADDSVELKETLKDAQGRIKEMVRNKTAATGTTTMTFDGDLKKGQKMVDDMVKLLLRSFNAEAENAVKTVRAGHLTQAKNRLEKSANAVERLGKSMSIRISPTFYELREKELKLTHQHLEAVKAAKEEEREIRARQREEAKAQKEFEALKAKQEKEVEHYRNVVASLQESGDEEQVVKMAATLAEAEEKLDDVENRMANTRAGYVYVASNRGAFGEGVVKIGMTRRLNPEERLKELSDASVPFNFDKHTIIFSEDAVALENALHKHFADRRVNLINMRREYFYATPAQVKDALIEHDVHVLEYHEEAEAVEFEASERQRTTRVQTDAGDI</sequence>
<dbReference type="InterPro" id="IPR025280">
    <property type="entry name" value="SNIPE"/>
</dbReference>
<keyword evidence="1" id="KW-0175">Coiled coil</keyword>
<feature type="domain" description="Bacteriophage T5 Orf172 DNA-binding" evidence="3">
    <location>
        <begin position="367"/>
        <end position="450"/>
    </location>
</feature>
<protein>
    <submittedName>
        <fullName evidence="4">Chromosome segregation ATPase</fullName>
    </submittedName>
</protein>
<evidence type="ECO:0000313" key="4">
    <source>
        <dbReference type="EMBL" id="GGE59565.1"/>
    </source>
</evidence>
<reference evidence="4" key="1">
    <citation type="journal article" date="2014" name="Int. J. Syst. Evol. Microbiol.">
        <title>Complete genome sequence of Corynebacterium casei LMG S-19264T (=DSM 44701T), isolated from a smear-ripened cheese.</title>
        <authorList>
            <consortium name="US DOE Joint Genome Institute (JGI-PGF)"/>
            <person name="Walter F."/>
            <person name="Albersmeier A."/>
            <person name="Kalinowski J."/>
            <person name="Ruckert C."/>
        </authorList>
    </citation>
    <scope>NUCLEOTIDE SEQUENCE</scope>
    <source>
        <strain evidence="4">CGMCC 1.15388</strain>
    </source>
</reference>
<evidence type="ECO:0000256" key="1">
    <source>
        <dbReference type="SAM" id="Coils"/>
    </source>
</evidence>
<keyword evidence="2" id="KW-0472">Membrane</keyword>
<proteinExistence type="predicted"/>
<keyword evidence="2" id="KW-1133">Transmembrane helix</keyword>
<dbReference type="Pfam" id="PF13250">
    <property type="entry name" value="SNIPE"/>
    <property type="match status" value="1"/>
</dbReference>
<gene>
    <name evidence="4" type="ORF">GCM10011401_02940</name>
</gene>
<dbReference type="RefSeq" id="WP_188682195.1">
    <property type="nucleotide sequence ID" value="NZ_BMIS01000001.1"/>
</dbReference>
<evidence type="ECO:0000259" key="3">
    <source>
        <dbReference type="SMART" id="SM00974"/>
    </source>
</evidence>
<evidence type="ECO:0000313" key="5">
    <source>
        <dbReference type="Proteomes" id="UP000633136"/>
    </source>
</evidence>
<name>A0A917AKW9_9MICC</name>
<accession>A0A917AKW9</accession>
<dbReference type="InterPro" id="IPR018306">
    <property type="entry name" value="Phage_T5_Orf172_DNA-bd"/>
</dbReference>
<organism evidence="4 5">
    <name type="scientific">Nesterenkonia cremea</name>
    <dbReference type="NCBI Taxonomy" id="1882340"/>
    <lineage>
        <taxon>Bacteria</taxon>
        <taxon>Bacillati</taxon>
        <taxon>Actinomycetota</taxon>
        <taxon>Actinomycetes</taxon>
        <taxon>Micrococcales</taxon>
        <taxon>Micrococcaceae</taxon>
        <taxon>Nesterenkonia</taxon>
    </lineage>
</organism>
<feature type="coiled-coil region" evidence="1">
    <location>
        <begin position="273"/>
        <end position="357"/>
    </location>
</feature>
<dbReference type="Pfam" id="PF13455">
    <property type="entry name" value="MUG113"/>
    <property type="match status" value="1"/>
</dbReference>